<reference evidence="2" key="1">
    <citation type="journal article" date="2020" name="Stud. Mycol.">
        <title>101 Dothideomycetes genomes: a test case for predicting lifestyles and emergence of pathogens.</title>
        <authorList>
            <person name="Haridas S."/>
            <person name="Albert R."/>
            <person name="Binder M."/>
            <person name="Bloem J."/>
            <person name="Labutti K."/>
            <person name="Salamov A."/>
            <person name="Andreopoulos B."/>
            <person name="Baker S."/>
            <person name="Barry K."/>
            <person name="Bills G."/>
            <person name="Bluhm B."/>
            <person name="Cannon C."/>
            <person name="Castanera R."/>
            <person name="Culley D."/>
            <person name="Daum C."/>
            <person name="Ezra D."/>
            <person name="Gonzalez J."/>
            <person name="Henrissat B."/>
            <person name="Kuo A."/>
            <person name="Liang C."/>
            <person name="Lipzen A."/>
            <person name="Lutzoni F."/>
            <person name="Magnuson J."/>
            <person name="Mondo S."/>
            <person name="Nolan M."/>
            <person name="Ohm R."/>
            <person name="Pangilinan J."/>
            <person name="Park H.-J."/>
            <person name="Ramirez L."/>
            <person name="Alfaro M."/>
            <person name="Sun H."/>
            <person name="Tritt A."/>
            <person name="Yoshinaga Y."/>
            <person name="Zwiers L.-H."/>
            <person name="Turgeon B."/>
            <person name="Goodwin S."/>
            <person name="Spatafora J."/>
            <person name="Crous P."/>
            <person name="Grigoriev I."/>
        </authorList>
    </citation>
    <scope>NUCLEOTIDE SEQUENCE</scope>
    <source>
        <strain evidence="2">CBS 113818</strain>
    </source>
</reference>
<keyword evidence="3" id="KW-1185">Reference proteome</keyword>
<proteinExistence type="predicted"/>
<dbReference type="PANTHER" id="PTHR35204">
    <property type="entry name" value="YALI0A21131P"/>
    <property type="match status" value="1"/>
</dbReference>
<evidence type="ECO:0000256" key="1">
    <source>
        <dbReference type="SAM" id="MobiDB-lite"/>
    </source>
</evidence>
<accession>A0A6A7A2M4</accession>
<dbReference type="InterPro" id="IPR038921">
    <property type="entry name" value="YOR389W-like"/>
</dbReference>
<sequence>MSQFLALVPAGTQLYHGTYKPDLIQDMEWLAFEPEHASVFAHSRRPVNPPPDREDELVDDEGYELGQPQARLCHGGVSTSHPSHNQEQPVGPQVPDQDSATGYLHTYVPTHDLHLLYVDGLSAGKTSNGTLDAQDMLLLNMSSGHPHGPMGGEYERAKCMCDLASTLWDGKIDGILRMEGGFEIILCDFAKHLVRADVIAFTEHNGRENRSGMFGGWSYMKAITKRYDGIGGERVRLDYDDFVSVFAYPDLEGLFINDVQSDYIMPRLQNVSAADLSLIRDDITSMILRKDWDNKTMGSTNWQSVADMVVIRYSSPLHYLHTNKQIRAEKEPLEAYLAKLMLPFVDYTTRNAALELHRCVAQFIPPISPSAVIAHTTVHAIANHICQTLLTALSILSAPTPHTPSTTIHVSHTIELIDELVEYLQWTTWKQCGTCPEEEICYIPIWPVGSHEDHKSPWCRSENAARGRFGYWGLGLRLPLEYGDDGNE</sequence>
<dbReference type="PANTHER" id="PTHR35204:SF1">
    <property type="entry name" value="ENTEROTOXIN"/>
    <property type="match status" value="1"/>
</dbReference>
<feature type="region of interest" description="Disordered" evidence="1">
    <location>
        <begin position="72"/>
        <end position="95"/>
    </location>
</feature>
<dbReference type="AlphaFoldDB" id="A0A6A7A2M4"/>
<name>A0A6A7A2M4_9PLEO</name>
<dbReference type="Proteomes" id="UP000799424">
    <property type="component" value="Unassembled WGS sequence"/>
</dbReference>
<evidence type="ECO:0000313" key="2">
    <source>
        <dbReference type="EMBL" id="KAF2827570.1"/>
    </source>
</evidence>
<feature type="compositionally biased region" description="Polar residues" evidence="1">
    <location>
        <begin position="77"/>
        <end position="88"/>
    </location>
</feature>
<protein>
    <submittedName>
        <fullName evidence="2">Uncharacterized protein</fullName>
    </submittedName>
</protein>
<organism evidence="2 3">
    <name type="scientific">Ophiobolus disseminans</name>
    <dbReference type="NCBI Taxonomy" id="1469910"/>
    <lineage>
        <taxon>Eukaryota</taxon>
        <taxon>Fungi</taxon>
        <taxon>Dikarya</taxon>
        <taxon>Ascomycota</taxon>
        <taxon>Pezizomycotina</taxon>
        <taxon>Dothideomycetes</taxon>
        <taxon>Pleosporomycetidae</taxon>
        <taxon>Pleosporales</taxon>
        <taxon>Pleosporineae</taxon>
        <taxon>Phaeosphaeriaceae</taxon>
        <taxon>Ophiobolus</taxon>
    </lineage>
</organism>
<dbReference type="OrthoDB" id="10261782at2759"/>
<evidence type="ECO:0000313" key="3">
    <source>
        <dbReference type="Proteomes" id="UP000799424"/>
    </source>
</evidence>
<gene>
    <name evidence="2" type="ORF">CC86DRAFT_290230</name>
</gene>
<dbReference type="EMBL" id="MU006224">
    <property type="protein sequence ID" value="KAF2827570.1"/>
    <property type="molecule type" value="Genomic_DNA"/>
</dbReference>